<keyword evidence="1" id="KW-0813">Transport</keyword>
<keyword evidence="5" id="KW-0378">Hydrolase</keyword>
<dbReference type="Proteomes" id="UP000006546">
    <property type="component" value="Chromosome"/>
</dbReference>
<evidence type="ECO:0000259" key="4">
    <source>
        <dbReference type="PROSITE" id="PS50893"/>
    </source>
</evidence>
<dbReference type="FunFam" id="3.40.50.300:FF:000134">
    <property type="entry name" value="Iron-enterobactin ABC transporter ATP-binding protein"/>
    <property type="match status" value="1"/>
</dbReference>
<dbReference type="HOGENOM" id="CLU_000604_1_11_12"/>
<dbReference type="Pfam" id="PF00005">
    <property type="entry name" value="ABC_tran"/>
    <property type="match status" value="1"/>
</dbReference>
<dbReference type="eggNOG" id="COG1120">
    <property type="taxonomic scope" value="Bacteria"/>
</dbReference>
<dbReference type="GO" id="GO:0005524">
    <property type="term" value="F:ATP binding"/>
    <property type="evidence" value="ECO:0007669"/>
    <property type="project" value="UniProtKB-KW"/>
</dbReference>
<feature type="domain" description="ABC transporter" evidence="4">
    <location>
        <begin position="3"/>
        <end position="239"/>
    </location>
</feature>
<sequence>MTFEVRNGCFGYGRTQILSDINFSVDGGEILAVLGANGAGKTTLLKCLLGLLKWRSGNTFVDGRNIGALKAAELWRYVAYVPQAKQSVFGYSALDMVLLGRSSRVGTFSQPKSSDLAAAEQALNDTGITHLKDRQCSRMSGGELQMVLIARALCAEPRLLVLDEPESNLDFKNQLVILETVKKLSRERHISAIINTHYPNHALQLADKALLLDKAGSACFGRAAEIISESNMKNVFGVRVHISEFAYQGTDFKTVTPLCIA</sequence>
<dbReference type="RefSeq" id="WP_013758362.1">
    <property type="nucleotide sequence ID" value="NC_015500.1"/>
</dbReference>
<dbReference type="PROSITE" id="PS50893">
    <property type="entry name" value="ABC_TRANSPORTER_2"/>
    <property type="match status" value="1"/>
</dbReference>
<keyword evidence="2" id="KW-0547">Nucleotide-binding</keyword>
<dbReference type="OrthoDB" id="9799337at2"/>
<dbReference type="InterPro" id="IPR003439">
    <property type="entry name" value="ABC_transporter-like_ATP-bd"/>
</dbReference>
<evidence type="ECO:0000256" key="3">
    <source>
        <dbReference type="ARBA" id="ARBA00022840"/>
    </source>
</evidence>
<dbReference type="Gene3D" id="3.40.50.300">
    <property type="entry name" value="P-loop containing nucleotide triphosphate hydrolases"/>
    <property type="match status" value="1"/>
</dbReference>
<dbReference type="GO" id="GO:0016887">
    <property type="term" value="F:ATP hydrolysis activity"/>
    <property type="evidence" value="ECO:0007669"/>
    <property type="project" value="InterPro"/>
</dbReference>
<gene>
    <name evidence="5" type="ordered locus">Trebr_1227</name>
</gene>
<dbReference type="PANTHER" id="PTHR42734">
    <property type="entry name" value="METAL TRANSPORT SYSTEM ATP-BINDING PROTEIN TM_0124-RELATED"/>
    <property type="match status" value="1"/>
</dbReference>
<dbReference type="InterPro" id="IPR017871">
    <property type="entry name" value="ABC_transporter-like_CS"/>
</dbReference>
<evidence type="ECO:0000313" key="5">
    <source>
        <dbReference type="EMBL" id="AEE16655.1"/>
    </source>
</evidence>
<evidence type="ECO:0000256" key="2">
    <source>
        <dbReference type="ARBA" id="ARBA00022741"/>
    </source>
</evidence>
<name>F4LLJ1_TREBD</name>
<protein>
    <submittedName>
        <fullName evidence="5">Phosphonate-transporting ATPase</fullName>
        <ecNumber evidence="5">3.6.3.28</ecNumber>
    </submittedName>
</protein>
<dbReference type="EMBL" id="CP002696">
    <property type="protein sequence ID" value="AEE16655.1"/>
    <property type="molecule type" value="Genomic_DNA"/>
</dbReference>
<dbReference type="AlphaFoldDB" id="F4LLJ1"/>
<organism evidence="5 6">
    <name type="scientific">Treponema brennaborense (strain DSM 12168 / CIP 105900 / DD5/3)</name>
    <dbReference type="NCBI Taxonomy" id="906968"/>
    <lineage>
        <taxon>Bacteria</taxon>
        <taxon>Pseudomonadati</taxon>
        <taxon>Spirochaetota</taxon>
        <taxon>Spirochaetia</taxon>
        <taxon>Spirochaetales</taxon>
        <taxon>Treponemataceae</taxon>
        <taxon>Treponema</taxon>
    </lineage>
</organism>
<dbReference type="CDD" id="cd03214">
    <property type="entry name" value="ABC_Iron-Siderophores_B12_Hemin"/>
    <property type="match status" value="1"/>
</dbReference>
<dbReference type="SUPFAM" id="SSF52540">
    <property type="entry name" value="P-loop containing nucleoside triphosphate hydrolases"/>
    <property type="match status" value="1"/>
</dbReference>
<dbReference type="STRING" id="906968.Trebr_1227"/>
<accession>F4LLJ1</accession>
<dbReference type="PROSITE" id="PS00211">
    <property type="entry name" value="ABC_TRANSPORTER_1"/>
    <property type="match status" value="1"/>
</dbReference>
<dbReference type="InterPro" id="IPR050153">
    <property type="entry name" value="Metal_Ion_Import_ABC"/>
</dbReference>
<dbReference type="EC" id="3.6.3.28" evidence="5"/>
<dbReference type="PANTHER" id="PTHR42734:SF19">
    <property type="entry name" value="IRON COMPOUNDS ABC TRANSPORTER, ATP-BINDING PROTEIN"/>
    <property type="match status" value="1"/>
</dbReference>
<keyword evidence="3" id="KW-0067">ATP-binding</keyword>
<evidence type="ECO:0000256" key="1">
    <source>
        <dbReference type="ARBA" id="ARBA00022448"/>
    </source>
</evidence>
<dbReference type="InterPro" id="IPR003593">
    <property type="entry name" value="AAA+_ATPase"/>
</dbReference>
<dbReference type="KEGG" id="tbe:Trebr_1227"/>
<evidence type="ECO:0000313" key="6">
    <source>
        <dbReference type="Proteomes" id="UP000006546"/>
    </source>
</evidence>
<proteinExistence type="predicted"/>
<dbReference type="InterPro" id="IPR027417">
    <property type="entry name" value="P-loop_NTPase"/>
</dbReference>
<reference evidence="6" key="1">
    <citation type="submission" date="2011-04" db="EMBL/GenBank/DDBJ databases">
        <title>The complete genome of Treponema brennaborense DSM 12168.</title>
        <authorList>
            <person name="Lucas S."/>
            <person name="Han J."/>
            <person name="Lapidus A."/>
            <person name="Bruce D."/>
            <person name="Goodwin L."/>
            <person name="Pitluck S."/>
            <person name="Peters L."/>
            <person name="Kyrpides N."/>
            <person name="Mavromatis K."/>
            <person name="Ivanova N."/>
            <person name="Mikhailova N."/>
            <person name="Pagani I."/>
            <person name="Teshima H."/>
            <person name="Detter J.C."/>
            <person name="Tapia R."/>
            <person name="Han C."/>
            <person name="Land M."/>
            <person name="Hauser L."/>
            <person name="Markowitz V."/>
            <person name="Cheng J.-F."/>
            <person name="Hugenholtz P."/>
            <person name="Woyke T."/>
            <person name="Wu D."/>
            <person name="Gronow S."/>
            <person name="Wellnitz S."/>
            <person name="Brambilla E."/>
            <person name="Klenk H.-P."/>
            <person name="Eisen J.A."/>
        </authorList>
    </citation>
    <scope>NUCLEOTIDE SEQUENCE [LARGE SCALE GENOMIC DNA]</scope>
    <source>
        <strain evidence="6">DSM 12168 / CIP 105900 / DD5/3</strain>
    </source>
</reference>
<keyword evidence="6" id="KW-1185">Reference proteome</keyword>
<dbReference type="SMART" id="SM00382">
    <property type="entry name" value="AAA"/>
    <property type="match status" value="1"/>
</dbReference>